<accession>A0A821CTI3</accession>
<proteinExistence type="predicted"/>
<evidence type="ECO:0000313" key="1">
    <source>
        <dbReference type="EMBL" id="CAF4609801.1"/>
    </source>
</evidence>
<dbReference type="EMBL" id="CAJOBG010074974">
    <property type="protein sequence ID" value="CAF4609801.1"/>
    <property type="molecule type" value="Genomic_DNA"/>
</dbReference>
<name>A0A821CTI3_9BILA</name>
<protein>
    <submittedName>
        <fullName evidence="1">Uncharacterized protein</fullName>
    </submittedName>
</protein>
<reference evidence="1" key="1">
    <citation type="submission" date="2021-02" db="EMBL/GenBank/DDBJ databases">
        <authorList>
            <person name="Nowell W R."/>
        </authorList>
    </citation>
    <scope>NUCLEOTIDE SEQUENCE</scope>
</reference>
<sequence>MSNYNKRVFRCRKVTTKSVIEIDDAGL</sequence>
<comment type="caution">
    <text evidence="1">The sequence shown here is derived from an EMBL/GenBank/DDBJ whole genome shotgun (WGS) entry which is preliminary data.</text>
</comment>
<feature type="non-terminal residue" evidence="1">
    <location>
        <position position="27"/>
    </location>
</feature>
<dbReference type="Proteomes" id="UP000663866">
    <property type="component" value="Unassembled WGS sequence"/>
</dbReference>
<keyword evidence="2" id="KW-1185">Reference proteome</keyword>
<gene>
    <name evidence="1" type="ORF">OVN521_LOCUS45505</name>
</gene>
<organism evidence="1 2">
    <name type="scientific">Rotaria magnacalcarata</name>
    <dbReference type="NCBI Taxonomy" id="392030"/>
    <lineage>
        <taxon>Eukaryota</taxon>
        <taxon>Metazoa</taxon>
        <taxon>Spiralia</taxon>
        <taxon>Gnathifera</taxon>
        <taxon>Rotifera</taxon>
        <taxon>Eurotatoria</taxon>
        <taxon>Bdelloidea</taxon>
        <taxon>Philodinida</taxon>
        <taxon>Philodinidae</taxon>
        <taxon>Rotaria</taxon>
    </lineage>
</organism>
<evidence type="ECO:0000313" key="2">
    <source>
        <dbReference type="Proteomes" id="UP000663866"/>
    </source>
</evidence>
<dbReference type="AlphaFoldDB" id="A0A821CTI3"/>